<feature type="compositionally biased region" description="Polar residues" evidence="3">
    <location>
        <begin position="2460"/>
        <end position="2470"/>
    </location>
</feature>
<keyword evidence="4" id="KW-0472">Membrane</keyword>
<dbReference type="SMART" id="SM00181">
    <property type="entry name" value="EGF"/>
    <property type="match status" value="14"/>
</dbReference>
<dbReference type="PROSITE" id="PS01187">
    <property type="entry name" value="EGF_CA"/>
    <property type="match status" value="1"/>
</dbReference>
<dbReference type="Gene3D" id="2.10.25.10">
    <property type="entry name" value="Laminin"/>
    <property type="match status" value="8"/>
</dbReference>
<dbReference type="InterPro" id="IPR018097">
    <property type="entry name" value="EGF_Ca-bd_CS"/>
</dbReference>
<dbReference type="EMBL" id="LGRX02033205">
    <property type="protein sequence ID" value="KAK3242248.1"/>
    <property type="molecule type" value="Genomic_DNA"/>
</dbReference>
<feature type="compositionally biased region" description="Polar residues" evidence="3">
    <location>
        <begin position="1891"/>
        <end position="1912"/>
    </location>
</feature>
<organism evidence="6 7">
    <name type="scientific">Cymbomonas tetramitiformis</name>
    <dbReference type="NCBI Taxonomy" id="36881"/>
    <lineage>
        <taxon>Eukaryota</taxon>
        <taxon>Viridiplantae</taxon>
        <taxon>Chlorophyta</taxon>
        <taxon>Pyramimonadophyceae</taxon>
        <taxon>Pyramimonadales</taxon>
        <taxon>Pyramimonadaceae</taxon>
        <taxon>Cymbomonas</taxon>
    </lineage>
</organism>
<feature type="compositionally biased region" description="Polar residues" evidence="3">
    <location>
        <begin position="2033"/>
        <end position="2046"/>
    </location>
</feature>
<feature type="transmembrane region" description="Helical" evidence="4">
    <location>
        <begin position="2877"/>
        <end position="2906"/>
    </location>
</feature>
<dbReference type="InterPro" id="IPR001881">
    <property type="entry name" value="EGF-like_Ca-bd_dom"/>
</dbReference>
<feature type="region of interest" description="Disordered" evidence="3">
    <location>
        <begin position="2253"/>
        <end position="2290"/>
    </location>
</feature>
<dbReference type="InterPro" id="IPR002859">
    <property type="entry name" value="PKD/REJ-like"/>
</dbReference>
<name>A0AAE0BT09_9CHLO</name>
<evidence type="ECO:0000313" key="6">
    <source>
        <dbReference type="EMBL" id="KAK3242248.1"/>
    </source>
</evidence>
<keyword evidence="4" id="KW-0812">Transmembrane</keyword>
<keyword evidence="2" id="KW-0245">EGF-like domain</keyword>
<feature type="region of interest" description="Disordered" evidence="3">
    <location>
        <begin position="2190"/>
        <end position="2232"/>
    </location>
</feature>
<proteinExistence type="predicted"/>
<dbReference type="GO" id="GO:0005509">
    <property type="term" value="F:calcium ion binding"/>
    <property type="evidence" value="ECO:0007669"/>
    <property type="project" value="InterPro"/>
</dbReference>
<dbReference type="Pfam" id="PF02010">
    <property type="entry name" value="REJ"/>
    <property type="match status" value="1"/>
</dbReference>
<evidence type="ECO:0000256" key="1">
    <source>
        <dbReference type="ARBA" id="ARBA00023157"/>
    </source>
</evidence>
<keyword evidence="4" id="KW-1133">Transmembrane helix</keyword>
<feature type="transmembrane region" description="Helical" evidence="4">
    <location>
        <begin position="3040"/>
        <end position="3059"/>
    </location>
</feature>
<dbReference type="Proteomes" id="UP001190700">
    <property type="component" value="Unassembled WGS sequence"/>
</dbReference>
<sequence length="3160" mass="341285">MSHLLLVWTNPMSPLQCVDDASVPSSFRCGVCPQGFEGDGINCTNVDECKSGVHHTETGNLTACNPPTECTNLLGGFECHGCPTGYLAAQRTGSRMTCLDVDECQAANGGCDFLAECVNVPGGSSCGPCPVGFNGTGYTGCVDVDECAQGDRGGCAPQARCKNLPGGSTCGPCEPSDQYKGDGYECRASQTCTVDNGGCDPLTECYPSAGPAGGVQCGDCPEGMSGSGQTKCFDYDGCEAAPCFQDVPCTDVPAPGVGAVCGECPEGYVGDGRACEVEACLRQPFPCSLDPPVACSTIPGGGFSCGNCPEGYMGDGIMCVDVDECASNNGGCHPLSRCQNGVGARICGDCPQGYNGNGYTRCLKQTLCQDDNGGCDPKTTCTDTASGAPLCGACPAGYTGDGAVGCVDIDGCQESTCYPGVHCEDIPAPGEDGVHTGGHICGPCPVGMAGDGGMCLGNPCFWSNGGCDPGVSCAVSADHPAGRVCGACPVGYTDEFTGGDGTRCEPVDGCRNDPCPDHRQCTDLRADAEVALGVAYTCSPCPSGFLTVGSTCEDVDECAVGNGGCWMTTTGDVRTECVNTPGGHACGGCPEGLRGSGLTGCAPTTDCADNNGGCWVGTGAATGSSVACTQTELGSVCGECPAGFEGDGAGCADIDGCALQPCFPGVECTDLPAPSLGYICGACPEGYHGSGEQCTLCRMLVSIEYTTAVQGKVVRAGWHRGEYEMVGGKNGGLNSPECVNTQGVHFSWRGASSDGSVLALDPEQNKADTYTLNVRKADLVVGRTYTFRLEASLAGNPVVAASAYAEFFVESQPLVVVVQGGDILTGEGSPMTLNASMSIDPDGEEGEIAFTWRCFVAAAASEECRHVNGTALAPVLHGAAVTLLLQGRVPARNYTFMVGGRKGARLTEVSTRVSIITGIPPVAEIEPLTTKANPGEKLRLVSKVAAVDIPSLGYEWRVINERSTHALDLATNPDVLASASRFQSNLVLKEHVLEPGGIYTFQLAAHDAIGLGSVELTVEVNRPPSGGRVLANPNKGLAYVQNFRLAAPDWFDEDTPLWYQFSSYVLTSPGEVNKLPVVLYDYAPIAGPAFAVETVLPMEGLAEHGFRVVVEVNVRDSLGAIAQMTCNVTSDSPFTADSGLSRISVANDFARGADEALRNGDAQSTLVQVAGIVTILDHSPGSGARALLDKGEASALRAELLEKVAAAKDLLLPTTSSVQRVAALVQDIAADAGMLEMAEQLQTVALIDALVGDTLADPVAVQLTADAAQASCAVLAEVIANHNTTRAGEVATLMARMAQSMLDGSVAGEQGSEVVADELAMRVQRDLGSDPNSALYEHPVVTEGAMVEFPAAIAEQLMAIPPVNGSEERALQHKVPQEVEVDTRVVVSATDPHDPGGSAELAPAPAPAAVSGRVTTIALRGAGGEEEVQIKGLSEAVLISLELHEPAVPQAEGGPPLQGGTMRCAFWSEKLAAYSTEGCSHFPNPAPAGAALYWRSRVVSDLPAGLDSAWALTLNGSNLTDGCTESFAAARPEYGGRDAGLRKYIPWRSTGAADAGGGVATAACELARPGNAFGCWWNWTHQIFSGPGCTLSTEQQCYCTHLTDFRVMNEYPVKSLEPPKIQLVSADQLTSLGADDVARSVVILSVVFSIMGIGLFLTWLSTYYHFQERVALLTKLSRRSGTGKFDFRTDLGTWTWSLFGEDRGGEASCISLKMFRRKRLQESQSIVYLDDAAAVRRYSRALSGLFSVDAGLRSHVKQRSAPDEEEQLIDGPWPKEQTLSPFPVHADVWSIDETLLPQGYSKLLQEGEEEKPERVVEHAFPQPNQEDLQWALDEEALSEMVMSERRYRGVAISSRMLVSTAAANSKFRQRRTDHKARKTRRQESLALLQDDQPTPTYSGSPSAQDDGTVSVNRRSRRPRSKTGNQLSLEELPNGEHQVDAHVEAQGQMVEVVGEVVGEEPGVEGRAVMEAASGTVQEAGKDGNEMAPSLHVLHQQQAEASIVATAQAALPDPGGYMMTSTASLTRMQMEEEAASSTASQHPAQGSEASAVEAANMQVSKETATARLLPPARLHSLDECVVRLPVLKRSRSGLDKKRNRTIKSNTLDSRSKVAQSRGGEHWQVRLAAALMQDRRAERRARCRLRMPEKACSQLPEVEPDVEEQDIAQAADIASNQQESKASDAACCAKPELEQGTPTLSQGKPATDANARPGDSEKQSVPTVSGGESQGADGAPYFSQEINIATAAALHFEEDHAAPPMPPSDMQTPEAAQQHPLASHRSETAPGPELPQFDLPLEEESAILAEDTLSSPASSTQQGPSQLIKTTAAFTKKSLLNIKRTMTRRQANMNALFAVHTLKKPTESLDFENCKPLRPVDPTLMKRLRCRLKVVGLMLKLLQEVQDLNHSKHLCALLDLNFTMMQLRVPIAALRIMAERENPEELPKKRNHHITHGRRRDSHLFGGQSTELLSQQTQDRREKRGMRGQTEDNLYVWRQRSGFRAKRKMEPLERLIGTAMVMAYLEVTKTVKAKQLAAETRRQAQVNWEMKDKSFRWMLKMFRVMMLMHIRRESKEGWLQSTVLWNLVFLQRADGSFALSESLATLLHAGDTTQIVCNNPFMKLDTLAMQMTVPDVLLAAAPGDHAYTLWATLCALQRCCSLPMMWVYNPEDPPQKRRTIVTNAEAYIHREFTELKLRHQLSDMLKKAATQVDEWHKDFTDVVANLRWTTQVHDNVHHSVPPAFQEPTTSIRERRLELLAHIKDLIIGVLRHHPWLKISVVGRHEPFSRSHRILTQCTTIFLQLLVVLACYYSKSAICCAEFKKAVECSGDPTEACMGHTTCNTLMSSAPFDCDGHLNCAPHAELLPNGYTCEAFPKNKVVDKFWTAMIALAIIFPINLCLAALFIAGGTYHVPKHWETKKRFLGKFLDHPTHHRLEQMAFVLYVFMVESLHISDALSSGFHWIILLLESTFKATAQAHRALHKRLRRLYWICWYHRQTRLLWRNPATVLEEMHMLQVLEEKTLLEQVPDTHRFMLAEEMDSLSEQCCYFLLFLVWGTTVYVLLVYGTAIRDLMGEKSENRVIEVWIYTLMLDNAAIQILKNVLIKLLRYLKVRDKDTEEEKLMKWYEQYTQRKLPARYKIGGGNKSGEEKEDVRNASEYFFTDCIA</sequence>
<keyword evidence="7" id="KW-1185">Reference proteome</keyword>
<feature type="region of interest" description="Disordered" evidence="3">
    <location>
        <begin position="1863"/>
        <end position="1934"/>
    </location>
</feature>
<protein>
    <recommendedName>
        <fullName evidence="5">EGF-like domain-containing protein</fullName>
    </recommendedName>
</protein>
<evidence type="ECO:0000259" key="5">
    <source>
        <dbReference type="PROSITE" id="PS50026"/>
    </source>
</evidence>
<evidence type="ECO:0000256" key="4">
    <source>
        <dbReference type="SAM" id="Phobius"/>
    </source>
</evidence>
<dbReference type="InterPro" id="IPR000742">
    <property type="entry name" value="EGF"/>
</dbReference>
<feature type="domain" description="EGF-like" evidence="5">
    <location>
        <begin position="653"/>
        <end position="695"/>
    </location>
</feature>
<dbReference type="CDD" id="cd00054">
    <property type="entry name" value="EGF_CA"/>
    <property type="match status" value="3"/>
</dbReference>
<feature type="compositionally biased region" description="Basic residues" evidence="3">
    <location>
        <begin position="2442"/>
        <end position="2454"/>
    </location>
</feature>
<feature type="region of interest" description="Disordered" evidence="3">
    <location>
        <begin position="2438"/>
        <end position="2478"/>
    </location>
</feature>
<evidence type="ECO:0000256" key="2">
    <source>
        <dbReference type="PROSITE-ProRule" id="PRU00076"/>
    </source>
</evidence>
<feature type="transmembrane region" description="Helical" evidence="4">
    <location>
        <begin position="3079"/>
        <end position="3097"/>
    </location>
</feature>
<comment type="caution">
    <text evidence="6">The sequence shown here is derived from an EMBL/GenBank/DDBJ whole genome shotgun (WGS) entry which is preliminary data.</text>
</comment>
<gene>
    <name evidence="6" type="ORF">CYMTET_48041</name>
</gene>
<dbReference type="PROSITE" id="PS50026">
    <property type="entry name" value="EGF_3"/>
    <property type="match status" value="1"/>
</dbReference>
<dbReference type="PANTHER" id="PTHR10199">
    <property type="entry name" value="THROMBOSPONDIN"/>
    <property type="match status" value="1"/>
</dbReference>
<evidence type="ECO:0000256" key="3">
    <source>
        <dbReference type="SAM" id="MobiDB-lite"/>
    </source>
</evidence>
<keyword evidence="1" id="KW-1015">Disulfide bond</keyword>
<accession>A0AAE0BT09</accession>
<evidence type="ECO:0000313" key="7">
    <source>
        <dbReference type="Proteomes" id="UP001190700"/>
    </source>
</evidence>
<feature type="region of interest" description="Disordered" evidence="3">
    <location>
        <begin position="2029"/>
        <end position="2051"/>
    </location>
</feature>
<feature type="compositionally biased region" description="Basic residues" evidence="3">
    <location>
        <begin position="1867"/>
        <end position="1880"/>
    </location>
</feature>
<comment type="caution">
    <text evidence="2">Lacks conserved residue(s) required for the propagation of feature annotation.</text>
</comment>
<reference evidence="6 7" key="1">
    <citation type="journal article" date="2015" name="Genome Biol. Evol.">
        <title>Comparative Genomics of a Bacterivorous Green Alga Reveals Evolutionary Causalities and Consequences of Phago-Mixotrophic Mode of Nutrition.</title>
        <authorList>
            <person name="Burns J.A."/>
            <person name="Paasch A."/>
            <person name="Narechania A."/>
            <person name="Kim E."/>
        </authorList>
    </citation>
    <scope>NUCLEOTIDE SEQUENCE [LARGE SCALE GENOMIC DNA]</scope>
    <source>
        <strain evidence="6 7">PLY_AMNH</strain>
    </source>
</reference>
<dbReference type="SMART" id="SM00179">
    <property type="entry name" value="EGF_CA"/>
    <property type="match status" value="9"/>
</dbReference>